<evidence type="ECO:0000256" key="4">
    <source>
        <dbReference type="ARBA" id="ARBA00022989"/>
    </source>
</evidence>
<evidence type="ECO:0000256" key="3">
    <source>
        <dbReference type="ARBA" id="ARBA00022692"/>
    </source>
</evidence>
<feature type="transmembrane region" description="Helical" evidence="6">
    <location>
        <begin position="142"/>
        <end position="172"/>
    </location>
</feature>
<dbReference type="InterPro" id="IPR017039">
    <property type="entry name" value="Virul_fac_BrkB"/>
</dbReference>
<dbReference type="PIRSF" id="PIRSF035875">
    <property type="entry name" value="RNase_BN"/>
    <property type="match status" value="1"/>
</dbReference>
<evidence type="ECO:0000256" key="2">
    <source>
        <dbReference type="ARBA" id="ARBA00022475"/>
    </source>
</evidence>
<comment type="subcellular location">
    <subcellularLocation>
        <location evidence="1">Cell membrane</location>
        <topology evidence="1">Multi-pass membrane protein</topology>
    </subcellularLocation>
</comment>
<feature type="transmembrane region" description="Helical" evidence="6">
    <location>
        <begin position="258"/>
        <end position="283"/>
    </location>
</feature>
<reference evidence="8" key="1">
    <citation type="submission" date="2016-10" db="EMBL/GenBank/DDBJ databases">
        <authorList>
            <person name="Varghese N."/>
            <person name="Submissions S."/>
        </authorList>
    </citation>
    <scope>NUCLEOTIDE SEQUENCE [LARGE SCALE GENOMIC DNA]</scope>
    <source>
        <strain evidence="8">CGMCC 1.6495</strain>
    </source>
</reference>
<evidence type="ECO:0000256" key="5">
    <source>
        <dbReference type="ARBA" id="ARBA00023136"/>
    </source>
</evidence>
<keyword evidence="8" id="KW-1185">Reference proteome</keyword>
<dbReference type="PANTHER" id="PTHR30213">
    <property type="entry name" value="INNER MEMBRANE PROTEIN YHJD"/>
    <property type="match status" value="1"/>
</dbReference>
<name>A0A1H9RAD4_9GAMM</name>
<dbReference type="Proteomes" id="UP000198505">
    <property type="component" value="Unassembled WGS sequence"/>
</dbReference>
<dbReference type="PANTHER" id="PTHR30213:SF0">
    <property type="entry name" value="UPF0761 MEMBRANE PROTEIN YIHY"/>
    <property type="match status" value="1"/>
</dbReference>
<accession>A0A1H9RAD4</accession>
<dbReference type="EMBL" id="FOGS01000002">
    <property type="protein sequence ID" value="SER69618.1"/>
    <property type="molecule type" value="Genomic_DNA"/>
</dbReference>
<evidence type="ECO:0000256" key="6">
    <source>
        <dbReference type="SAM" id="Phobius"/>
    </source>
</evidence>
<dbReference type="NCBIfam" id="TIGR00765">
    <property type="entry name" value="yihY_not_rbn"/>
    <property type="match status" value="1"/>
</dbReference>
<feature type="transmembrane region" description="Helical" evidence="6">
    <location>
        <begin position="35"/>
        <end position="61"/>
    </location>
</feature>
<organism evidence="7 8">
    <name type="scientific">Vreelandella subterranea</name>
    <dbReference type="NCBI Taxonomy" id="416874"/>
    <lineage>
        <taxon>Bacteria</taxon>
        <taxon>Pseudomonadati</taxon>
        <taxon>Pseudomonadota</taxon>
        <taxon>Gammaproteobacteria</taxon>
        <taxon>Oceanospirillales</taxon>
        <taxon>Halomonadaceae</taxon>
        <taxon>Vreelandella</taxon>
    </lineage>
</organism>
<dbReference type="Pfam" id="PF03631">
    <property type="entry name" value="Virul_fac_BrkB"/>
    <property type="match status" value="1"/>
</dbReference>
<feature type="transmembrane region" description="Helical" evidence="6">
    <location>
        <begin position="225"/>
        <end position="246"/>
    </location>
</feature>
<keyword evidence="4 6" id="KW-1133">Transmembrane helix</keyword>
<protein>
    <submittedName>
        <fullName evidence="7">YihY family inner membrane protein</fullName>
    </submittedName>
</protein>
<dbReference type="AlphaFoldDB" id="A0A1H9RAD4"/>
<evidence type="ECO:0000313" key="7">
    <source>
        <dbReference type="EMBL" id="SER69618.1"/>
    </source>
</evidence>
<dbReference type="RefSeq" id="WP_092825605.1">
    <property type="nucleotide sequence ID" value="NZ_FOGS01000002.1"/>
</dbReference>
<dbReference type="GO" id="GO:0005886">
    <property type="term" value="C:plasma membrane"/>
    <property type="evidence" value="ECO:0007669"/>
    <property type="project" value="UniProtKB-SubCell"/>
</dbReference>
<gene>
    <name evidence="7" type="ORF">SAMN04487958_102300</name>
</gene>
<feature type="transmembrane region" description="Helical" evidence="6">
    <location>
        <begin position="101"/>
        <end position="121"/>
    </location>
</feature>
<sequence>MAQNRTLLSAVVLLLPRLMHFAWRVLCNFLKNRGILLAGGVGYNVLLSIVPLFALLVVLLAQVVDEQHLLNVLALQARHLTPANAEVLLEAVRGILDSRDVIGIFSFPIMLLFSSFAFRMLEDALAIIFHAPETPHIRRSAWVSVMLPYAFMLVLGAGLMALTLVVTLASSLNTMVLAIFERELPLAQFSEPMLNLISFVGVFLLFSAIYKVLPVVRIALRRAVVGGFVAALLWEGVRLLLVYYFTHLSLVNAVYGSLATLVIVLLSLEIGAIILLLGAQVIAELERNTRLGLPWYIDPGRQPVTRLE</sequence>
<keyword evidence="5 6" id="KW-0472">Membrane</keyword>
<proteinExistence type="predicted"/>
<feature type="transmembrane region" description="Helical" evidence="6">
    <location>
        <begin position="192"/>
        <end position="213"/>
    </location>
</feature>
<keyword evidence="2" id="KW-1003">Cell membrane</keyword>
<evidence type="ECO:0000256" key="1">
    <source>
        <dbReference type="ARBA" id="ARBA00004651"/>
    </source>
</evidence>
<evidence type="ECO:0000313" key="8">
    <source>
        <dbReference type="Proteomes" id="UP000198505"/>
    </source>
</evidence>
<keyword evidence="3 6" id="KW-0812">Transmembrane</keyword>